<dbReference type="Pfam" id="PF13845">
    <property type="entry name" value="Septum_form"/>
    <property type="match status" value="1"/>
</dbReference>
<dbReference type="InterPro" id="IPR026004">
    <property type="entry name" value="Septum_form"/>
</dbReference>
<feature type="compositionally biased region" description="Pro residues" evidence="1">
    <location>
        <begin position="67"/>
        <end position="83"/>
    </location>
</feature>
<accession>A0A345STJ2</accession>
<organism evidence="4 5">
    <name type="scientific">Peterkaempfera bronchialis</name>
    <dbReference type="NCBI Taxonomy" id="2126346"/>
    <lineage>
        <taxon>Bacteria</taxon>
        <taxon>Bacillati</taxon>
        <taxon>Actinomycetota</taxon>
        <taxon>Actinomycetes</taxon>
        <taxon>Kitasatosporales</taxon>
        <taxon>Streptomycetaceae</taxon>
        <taxon>Peterkaempfera</taxon>
    </lineage>
</organism>
<dbReference type="AlphaFoldDB" id="A0A345STJ2"/>
<sequence>MSFTSPPPPPPIPSGPPADSPGGPRRGPARGRLIAMAAAGTAVLAAGVAALFLLPGGDPAPVAASPSPMPPPPTATSAPPTPSDKPDLPYVVLEPGTCFDHPNLTKGLKKITVRPCDKPHDGEAIANVTVKEGFTHDSEIAASVREQCTAAGQRTAHRQGEGSRFYSYVLTPSAKLYRRGYREATCTLTASYSIGGKKLTAKLH</sequence>
<evidence type="ECO:0000256" key="1">
    <source>
        <dbReference type="SAM" id="MobiDB-lite"/>
    </source>
</evidence>
<dbReference type="EMBL" id="CP031264">
    <property type="protein sequence ID" value="AXI77047.1"/>
    <property type="molecule type" value="Genomic_DNA"/>
</dbReference>
<keyword evidence="2" id="KW-1133">Transmembrane helix</keyword>
<feature type="compositionally biased region" description="Pro residues" evidence="1">
    <location>
        <begin position="1"/>
        <end position="19"/>
    </location>
</feature>
<feature type="region of interest" description="Disordered" evidence="1">
    <location>
        <begin position="63"/>
        <end position="87"/>
    </location>
</feature>
<name>A0A345STJ2_9ACTN</name>
<dbReference type="Proteomes" id="UP000249340">
    <property type="component" value="Chromosome"/>
</dbReference>
<proteinExistence type="predicted"/>
<keyword evidence="2" id="KW-0472">Membrane</keyword>
<feature type="region of interest" description="Disordered" evidence="1">
    <location>
        <begin position="1"/>
        <end position="32"/>
    </location>
</feature>
<evidence type="ECO:0000313" key="4">
    <source>
        <dbReference type="EMBL" id="AXI77047.1"/>
    </source>
</evidence>
<dbReference type="KEGG" id="stri:C7M71_005885"/>
<evidence type="ECO:0000259" key="3">
    <source>
        <dbReference type="Pfam" id="PF13845"/>
    </source>
</evidence>
<reference evidence="5" key="1">
    <citation type="submission" date="2018-07" db="EMBL/GenBank/DDBJ databases">
        <title>Streptacidiphilus bronchialis DSM 106435 chromosome.</title>
        <authorList>
            <person name="Batra D."/>
            <person name="Gulvik C.A."/>
        </authorList>
    </citation>
    <scope>NUCLEOTIDE SEQUENCE [LARGE SCALE GENOMIC DNA]</scope>
    <source>
        <strain evidence="5">DSM 106435</strain>
    </source>
</reference>
<keyword evidence="5" id="KW-1185">Reference proteome</keyword>
<evidence type="ECO:0000256" key="2">
    <source>
        <dbReference type="SAM" id="Phobius"/>
    </source>
</evidence>
<feature type="domain" description="Septum formation-related" evidence="3">
    <location>
        <begin position="96"/>
        <end position="195"/>
    </location>
</feature>
<gene>
    <name evidence="4" type="ORF">C7M71_005885</name>
</gene>
<keyword evidence="2" id="KW-0812">Transmembrane</keyword>
<protein>
    <recommendedName>
        <fullName evidence="3">Septum formation-related domain-containing protein</fullName>
    </recommendedName>
</protein>
<feature type="transmembrane region" description="Helical" evidence="2">
    <location>
        <begin position="33"/>
        <end position="54"/>
    </location>
</feature>
<dbReference type="OrthoDB" id="3854759at2"/>
<evidence type="ECO:0000313" key="5">
    <source>
        <dbReference type="Proteomes" id="UP000249340"/>
    </source>
</evidence>
<dbReference type="RefSeq" id="WP_114914214.1">
    <property type="nucleotide sequence ID" value="NZ_CP031264.1"/>
</dbReference>